<evidence type="ECO:0000256" key="4">
    <source>
        <dbReference type="ARBA" id="ARBA00022989"/>
    </source>
</evidence>
<feature type="transmembrane region" description="Helical" evidence="6">
    <location>
        <begin position="269"/>
        <end position="287"/>
    </location>
</feature>
<evidence type="ECO:0000256" key="6">
    <source>
        <dbReference type="SAM" id="Phobius"/>
    </source>
</evidence>
<accession>A0A923I5B8</accession>
<organism evidence="7 8">
    <name type="scientific">Anaerofilum hominis</name>
    <dbReference type="NCBI Taxonomy" id="2763016"/>
    <lineage>
        <taxon>Bacteria</taxon>
        <taxon>Bacillati</taxon>
        <taxon>Bacillota</taxon>
        <taxon>Clostridia</taxon>
        <taxon>Eubacteriales</taxon>
        <taxon>Oscillospiraceae</taxon>
        <taxon>Anaerofilum</taxon>
    </lineage>
</organism>
<sequence>MKETRKIEFGFEIFRIIVALAIAYGITLLCIMIISDDPFQAVYMFAVGPFTSIRRLGQLFGKFIPYLLTGAGMCFVYASNRFNLIGEGVYLMSGCLVAYVAVQLGGAGIPHILFVLLLLVVGALTGALFGSVPALLREKMNINETVVSIMMNWAMLYLATYLVKTKMYDNSITYMASKPIPQEARLTALIPRTQLHTGIFVGIIAVAVTALIFYRTALGYDIRICGANPKFAKASGINMTATLILAQVMGAALAGLGGAVDILGIYDRYMWTALTNMGFDGLIVAVLSKKNPVFIPLGAFLLAYMRTGASILNYTTEIPIEFVDIMQAVIILLIAAEHFLGGFKEKLIFRASKEKNKEVA</sequence>
<keyword evidence="4 6" id="KW-1133">Transmembrane helix</keyword>
<evidence type="ECO:0000256" key="5">
    <source>
        <dbReference type="ARBA" id="ARBA00023136"/>
    </source>
</evidence>
<comment type="subcellular location">
    <subcellularLocation>
        <location evidence="1">Cell membrane</location>
        <topology evidence="1">Multi-pass membrane protein</topology>
    </subcellularLocation>
</comment>
<keyword evidence="5 6" id="KW-0472">Membrane</keyword>
<dbReference type="Proteomes" id="UP000659630">
    <property type="component" value="Unassembled WGS sequence"/>
</dbReference>
<feature type="transmembrane region" description="Helical" evidence="6">
    <location>
        <begin position="195"/>
        <end position="214"/>
    </location>
</feature>
<comment type="caution">
    <text evidence="7">The sequence shown here is derived from an EMBL/GenBank/DDBJ whole genome shotgun (WGS) entry which is preliminary data.</text>
</comment>
<feature type="transmembrane region" description="Helical" evidence="6">
    <location>
        <begin position="112"/>
        <end position="136"/>
    </location>
</feature>
<evidence type="ECO:0000313" key="8">
    <source>
        <dbReference type="Proteomes" id="UP000659630"/>
    </source>
</evidence>
<feature type="transmembrane region" description="Helical" evidence="6">
    <location>
        <begin position="89"/>
        <end position="106"/>
    </location>
</feature>
<dbReference type="PANTHER" id="PTHR47089:SF1">
    <property type="entry name" value="GUANOSINE ABC TRANSPORTER PERMEASE PROTEIN NUPP"/>
    <property type="match status" value="1"/>
</dbReference>
<feature type="transmembrane region" description="Helical" evidence="6">
    <location>
        <begin position="235"/>
        <end position="257"/>
    </location>
</feature>
<keyword evidence="2" id="KW-1003">Cell membrane</keyword>
<keyword evidence="8" id="KW-1185">Reference proteome</keyword>
<dbReference type="EMBL" id="JACONZ010000001">
    <property type="protein sequence ID" value="MBC5580606.1"/>
    <property type="molecule type" value="Genomic_DNA"/>
</dbReference>
<proteinExistence type="predicted"/>
<feature type="transmembrane region" description="Helical" evidence="6">
    <location>
        <begin position="325"/>
        <end position="343"/>
    </location>
</feature>
<evidence type="ECO:0000256" key="1">
    <source>
        <dbReference type="ARBA" id="ARBA00004651"/>
    </source>
</evidence>
<dbReference type="AlphaFoldDB" id="A0A923I5B8"/>
<dbReference type="RefSeq" id="WP_186886945.1">
    <property type="nucleotide sequence ID" value="NZ_JACONZ010000001.1"/>
</dbReference>
<dbReference type="PANTHER" id="PTHR47089">
    <property type="entry name" value="ABC TRANSPORTER, PERMEASE PROTEIN"/>
    <property type="match status" value="1"/>
</dbReference>
<evidence type="ECO:0000256" key="3">
    <source>
        <dbReference type="ARBA" id="ARBA00022692"/>
    </source>
</evidence>
<protein>
    <submittedName>
        <fullName evidence="7">ABC transporter permease</fullName>
    </submittedName>
</protein>
<feature type="transmembrane region" description="Helical" evidence="6">
    <location>
        <begin position="12"/>
        <end position="34"/>
    </location>
</feature>
<evidence type="ECO:0000313" key="7">
    <source>
        <dbReference type="EMBL" id="MBC5580606.1"/>
    </source>
</evidence>
<evidence type="ECO:0000256" key="2">
    <source>
        <dbReference type="ARBA" id="ARBA00022475"/>
    </source>
</evidence>
<dbReference type="GO" id="GO:0005886">
    <property type="term" value="C:plasma membrane"/>
    <property type="evidence" value="ECO:0007669"/>
    <property type="project" value="UniProtKB-SubCell"/>
</dbReference>
<name>A0A923I5B8_9FIRM</name>
<feature type="transmembrane region" description="Helical" evidence="6">
    <location>
        <begin position="145"/>
        <end position="163"/>
    </location>
</feature>
<feature type="transmembrane region" description="Helical" evidence="6">
    <location>
        <begin position="294"/>
        <end position="313"/>
    </location>
</feature>
<keyword evidence="3 6" id="KW-0812">Transmembrane</keyword>
<feature type="transmembrane region" description="Helical" evidence="6">
    <location>
        <begin position="59"/>
        <end position="77"/>
    </location>
</feature>
<reference evidence="7" key="1">
    <citation type="submission" date="2020-08" db="EMBL/GenBank/DDBJ databases">
        <title>Genome public.</title>
        <authorList>
            <person name="Liu C."/>
            <person name="Sun Q."/>
        </authorList>
    </citation>
    <scope>NUCLEOTIDE SEQUENCE</scope>
    <source>
        <strain evidence="7">BX8</strain>
    </source>
</reference>
<dbReference type="Pfam" id="PF02653">
    <property type="entry name" value="BPD_transp_2"/>
    <property type="match status" value="1"/>
</dbReference>
<dbReference type="CDD" id="cd06580">
    <property type="entry name" value="TM_PBP1_transp_TpRbsC_like"/>
    <property type="match status" value="1"/>
</dbReference>
<gene>
    <name evidence="7" type="ORF">H8S23_03720</name>
</gene>
<dbReference type="GO" id="GO:0022857">
    <property type="term" value="F:transmembrane transporter activity"/>
    <property type="evidence" value="ECO:0007669"/>
    <property type="project" value="InterPro"/>
</dbReference>
<dbReference type="InterPro" id="IPR001851">
    <property type="entry name" value="ABC_transp_permease"/>
</dbReference>